<feature type="transmembrane region" description="Helical" evidence="9">
    <location>
        <begin position="875"/>
        <end position="893"/>
    </location>
</feature>
<feature type="transmembrane region" description="Helical" evidence="9">
    <location>
        <begin position="976"/>
        <end position="995"/>
    </location>
</feature>
<feature type="transmembrane region" description="Helical" evidence="9">
    <location>
        <begin position="544"/>
        <end position="561"/>
    </location>
</feature>
<proteinExistence type="inferred from homology"/>
<evidence type="ECO:0000256" key="3">
    <source>
        <dbReference type="ARBA" id="ARBA00022448"/>
    </source>
</evidence>
<evidence type="ECO:0000256" key="1">
    <source>
        <dbReference type="ARBA" id="ARBA00004429"/>
    </source>
</evidence>
<protein>
    <submittedName>
        <fullName evidence="11">Hydrophobe/amphiphile efflux-1 family RND transporter</fullName>
    </submittedName>
</protein>
<dbReference type="Gene3D" id="3.30.70.1430">
    <property type="entry name" value="Multidrug efflux transporter AcrB pore domain"/>
    <property type="match status" value="2"/>
</dbReference>
<feature type="transmembrane region" description="Helical" evidence="9">
    <location>
        <begin position="1007"/>
        <end position="1033"/>
    </location>
</feature>
<reference evidence="11 12" key="1">
    <citation type="submission" date="2018-05" db="EMBL/GenBank/DDBJ databases">
        <title>Mucilaginibacter hurinus sp. nov., isolated from briquette warehouse soil.</title>
        <authorList>
            <person name="Choi L."/>
        </authorList>
    </citation>
    <scope>NUCLEOTIDE SEQUENCE [LARGE SCALE GENOMIC DNA]</scope>
    <source>
        <strain evidence="11 12">ZR32</strain>
    </source>
</reference>
<organism evidence="11 12">
    <name type="scientific">Mucilaginibacter hurinus</name>
    <dbReference type="NCBI Taxonomy" id="2201324"/>
    <lineage>
        <taxon>Bacteria</taxon>
        <taxon>Pseudomonadati</taxon>
        <taxon>Bacteroidota</taxon>
        <taxon>Sphingobacteriia</taxon>
        <taxon>Sphingobacteriales</taxon>
        <taxon>Sphingobacteriaceae</taxon>
        <taxon>Mucilaginibacter</taxon>
    </lineage>
</organism>
<dbReference type="FunFam" id="1.20.1640.10:FF:000001">
    <property type="entry name" value="Efflux pump membrane transporter"/>
    <property type="match status" value="1"/>
</dbReference>
<comment type="caution">
    <text evidence="11">The sequence shown here is derived from an EMBL/GenBank/DDBJ whole genome shotgun (WGS) entry which is preliminary data.</text>
</comment>
<keyword evidence="3" id="KW-0813">Transport</keyword>
<keyword evidence="8 9" id="KW-0472">Membrane</keyword>
<feature type="transmembrane region" description="Helical" evidence="9">
    <location>
        <begin position="340"/>
        <end position="357"/>
    </location>
</feature>
<dbReference type="Gene3D" id="3.30.70.1440">
    <property type="entry name" value="Multidrug efflux transporter AcrB pore domain"/>
    <property type="match status" value="1"/>
</dbReference>
<keyword evidence="4" id="KW-1003">Cell membrane</keyword>
<evidence type="ECO:0000259" key="10">
    <source>
        <dbReference type="PROSITE" id="PS50156"/>
    </source>
</evidence>
<feature type="transmembrane region" description="Helical" evidence="9">
    <location>
        <begin position="436"/>
        <end position="456"/>
    </location>
</feature>
<keyword evidence="6 9" id="KW-0812">Transmembrane</keyword>
<comment type="similarity">
    <text evidence="2">Belongs to the resistance-nodulation-cell division (RND) (TC 2.A.6) family.</text>
</comment>
<dbReference type="InterPro" id="IPR004764">
    <property type="entry name" value="MdtF-like"/>
</dbReference>
<evidence type="ECO:0000256" key="6">
    <source>
        <dbReference type="ARBA" id="ARBA00022692"/>
    </source>
</evidence>
<dbReference type="AlphaFoldDB" id="A0A367GTB6"/>
<dbReference type="NCBIfam" id="TIGR00915">
    <property type="entry name" value="2A0602"/>
    <property type="match status" value="1"/>
</dbReference>
<evidence type="ECO:0000256" key="7">
    <source>
        <dbReference type="ARBA" id="ARBA00022989"/>
    </source>
</evidence>
<feature type="domain" description="SSD" evidence="10">
    <location>
        <begin position="368"/>
        <end position="493"/>
    </location>
</feature>
<dbReference type="SUPFAM" id="SSF82866">
    <property type="entry name" value="Multidrug efflux transporter AcrB transmembrane domain"/>
    <property type="match status" value="2"/>
</dbReference>
<sequence>MLKTFIERPVLSTVISVLLLLLGIISLTTLPITQFPDIAPPTVQVTASYPGANAEVVARSVATPIEEAVNGVENMTYMTSNSSNDGSMTLNVYFSQGTDPDVAAVNVQNRVSKALSQIPQEAVQTGVSTQKVQNSIIMFVALASKDTTYNETFLQNYIKINLVPQLQRIPGVGQAQPFGTHDYSMRVWLKPDRLTAYNLSPQDVTGAIRDQSLEAAPGRFGESSKEVFEYVLKYKGKLNKVKDYENIIIKANSDGSVIRLQDVARVEFGSYTYSSNSILNGGPTSGVAIFQTAGSNANDILTEAERQINEFAKTLPKGIEPVIMYNSKESLDSSIDQVKHTLIEAFILVFIVVFIFLQDFRSTLIPAIAVPVAIVGTFFFMNLFGFSINLLTLFALVLAIGIVVDDAIVVVEAVHAKMEKTTLNARDATVESMSEISGAIVSITLVMAAVFVPVGFMQGPAGVFYRQFAFTLAIAILISAVNALTLSPALTALFLKNPHADEHDNAHAAKKSFAKRFFTAFNAAFNAMTDKYINSLKFLVKRKWVAVSGLALVAAVTFVMIKNTPTGFIPTEDQGFLLYAVNTPPGSSLEQTHRAMKEIGNIVKNDPINKNHYQVEGLNFISNANASSYGAGFIRMKDAKDRGEVKDLNQITAMMTQKVAEQVKGASVFFFTFPTIQGFGNVDGFEFMLQDKTNGSMGKLDSTTKAFLGALMQKEEIAYAFTTFAAGNPQYQLDVDNAKTRQLGVQVGDLLQTLQVYYGSSFVSDFNRFGKYYRVMVQADAKYRQNPLSLNDIFVKNNTGEMVPVNSLVSLKRVYGPETVTRNNLFNAVVINGVPKPGYSTGDAIKAIQETAEESLPRGYSYEWTGMTREEITSGSQILLIFLMSMIFVYFLLAAQYESYILPLAIILTIPLGVFGTIVFINMLGIDNNIYVQVCLIMLIGLLAKNAILIVEYAVQRRKAGMGLVDAALEAAKLRLRPILMTSFAFIVGLIPLMTAEGASALGNHSIGAGAVGGMLTGVVLGVFVIPVLFVIFQALQEKVTGAPKNPAAQSKQLELETA</sequence>
<dbReference type="PRINTS" id="PR00702">
    <property type="entry name" value="ACRIFLAVINRP"/>
</dbReference>
<dbReference type="PANTHER" id="PTHR32063:SF9">
    <property type="entry name" value="SIMILAR TO MULTIDRUG RESISTANCE PROTEIN MEXB"/>
    <property type="match status" value="1"/>
</dbReference>
<dbReference type="Pfam" id="PF00873">
    <property type="entry name" value="ACR_tran"/>
    <property type="match status" value="1"/>
</dbReference>
<evidence type="ECO:0000256" key="2">
    <source>
        <dbReference type="ARBA" id="ARBA00010942"/>
    </source>
</evidence>
<feature type="transmembrane region" description="Helical" evidence="9">
    <location>
        <begin position="390"/>
        <end position="415"/>
    </location>
</feature>
<dbReference type="Gene3D" id="3.30.70.1320">
    <property type="entry name" value="Multidrug efflux transporter AcrB pore domain like"/>
    <property type="match status" value="1"/>
</dbReference>
<dbReference type="GO" id="GO:0005886">
    <property type="term" value="C:plasma membrane"/>
    <property type="evidence" value="ECO:0007669"/>
    <property type="project" value="UniProtKB-SubCell"/>
</dbReference>
<dbReference type="SUPFAM" id="SSF82693">
    <property type="entry name" value="Multidrug efflux transporter AcrB pore domain, PN1, PN2, PC1 and PC2 subdomains"/>
    <property type="match status" value="4"/>
</dbReference>
<feature type="transmembrane region" description="Helical" evidence="9">
    <location>
        <begin position="468"/>
        <end position="495"/>
    </location>
</feature>
<dbReference type="PANTHER" id="PTHR32063">
    <property type="match status" value="1"/>
</dbReference>
<evidence type="ECO:0000313" key="12">
    <source>
        <dbReference type="Proteomes" id="UP000253209"/>
    </source>
</evidence>
<evidence type="ECO:0000256" key="8">
    <source>
        <dbReference type="ARBA" id="ARBA00023136"/>
    </source>
</evidence>
<evidence type="ECO:0000256" key="9">
    <source>
        <dbReference type="SAM" id="Phobius"/>
    </source>
</evidence>
<dbReference type="EMBL" id="QGDC01000001">
    <property type="protein sequence ID" value="RCH56325.1"/>
    <property type="molecule type" value="Genomic_DNA"/>
</dbReference>
<name>A0A367GTB6_9SPHI</name>
<dbReference type="GO" id="GO:0042910">
    <property type="term" value="F:xenobiotic transmembrane transporter activity"/>
    <property type="evidence" value="ECO:0007669"/>
    <property type="project" value="TreeGrafter"/>
</dbReference>
<feature type="transmembrane region" description="Helical" evidence="9">
    <location>
        <begin position="900"/>
        <end position="924"/>
    </location>
</feature>
<dbReference type="InterPro" id="IPR000731">
    <property type="entry name" value="SSD"/>
</dbReference>
<keyword evidence="12" id="KW-1185">Reference proteome</keyword>
<dbReference type="RefSeq" id="WP_114003223.1">
    <property type="nucleotide sequence ID" value="NZ_QGDC01000001.1"/>
</dbReference>
<accession>A0A367GTB6</accession>
<dbReference type="GO" id="GO:0009636">
    <property type="term" value="P:response to toxic substance"/>
    <property type="evidence" value="ECO:0007669"/>
    <property type="project" value="UniProtKB-ARBA"/>
</dbReference>
<evidence type="ECO:0000256" key="4">
    <source>
        <dbReference type="ARBA" id="ARBA00022475"/>
    </source>
</evidence>
<keyword evidence="5" id="KW-0997">Cell inner membrane</keyword>
<dbReference type="FunFam" id="3.30.70.1430:FF:000001">
    <property type="entry name" value="Efflux pump membrane transporter"/>
    <property type="match status" value="1"/>
</dbReference>
<dbReference type="GO" id="GO:0015562">
    <property type="term" value="F:efflux transmembrane transporter activity"/>
    <property type="evidence" value="ECO:0007669"/>
    <property type="project" value="InterPro"/>
</dbReference>
<dbReference type="Proteomes" id="UP000253209">
    <property type="component" value="Unassembled WGS sequence"/>
</dbReference>
<dbReference type="PROSITE" id="PS50156">
    <property type="entry name" value="SSD"/>
    <property type="match status" value="1"/>
</dbReference>
<dbReference type="Gene3D" id="3.30.2090.10">
    <property type="entry name" value="Multidrug efflux transporter AcrB TolC docking domain, DN and DC subdomains"/>
    <property type="match status" value="2"/>
</dbReference>
<dbReference type="InterPro" id="IPR001036">
    <property type="entry name" value="Acrflvin-R"/>
</dbReference>
<feature type="transmembrane region" description="Helical" evidence="9">
    <location>
        <begin position="930"/>
        <end position="955"/>
    </location>
</feature>
<evidence type="ECO:0000313" key="11">
    <source>
        <dbReference type="EMBL" id="RCH56325.1"/>
    </source>
</evidence>
<comment type="subcellular location">
    <subcellularLocation>
        <location evidence="1">Cell inner membrane</location>
        <topology evidence="1">Multi-pass membrane protein</topology>
    </subcellularLocation>
</comment>
<dbReference type="SUPFAM" id="SSF82714">
    <property type="entry name" value="Multidrug efflux transporter AcrB TolC docking domain, DN and DC subdomains"/>
    <property type="match status" value="2"/>
</dbReference>
<dbReference type="Gene3D" id="1.20.1640.10">
    <property type="entry name" value="Multidrug efflux transporter AcrB transmembrane domain"/>
    <property type="match status" value="2"/>
</dbReference>
<keyword evidence="7 9" id="KW-1133">Transmembrane helix</keyword>
<dbReference type="OrthoDB" id="9758234at2"/>
<feature type="transmembrane region" description="Helical" evidence="9">
    <location>
        <begin position="364"/>
        <end position="384"/>
    </location>
</feature>
<evidence type="ECO:0000256" key="5">
    <source>
        <dbReference type="ARBA" id="ARBA00022519"/>
    </source>
</evidence>
<gene>
    <name evidence="11" type="ORF">DJ568_00225</name>
</gene>
<dbReference type="InterPro" id="IPR027463">
    <property type="entry name" value="AcrB_DN_DC_subdom"/>
</dbReference>